<organism evidence="1 2">
    <name type="scientific">Pseudomonas fakonensis</name>
    <dbReference type="NCBI Taxonomy" id="2842355"/>
    <lineage>
        <taxon>Bacteria</taxon>
        <taxon>Pseudomonadati</taxon>
        <taxon>Pseudomonadota</taxon>
        <taxon>Gammaproteobacteria</taxon>
        <taxon>Pseudomonadales</taxon>
        <taxon>Pseudomonadaceae</taxon>
        <taxon>Pseudomonas</taxon>
    </lineage>
</organism>
<sequence length="148" mass="16671">MLIVGRDSLSERLLISKARRYASTLEGVDVYQVVLLDDETLAWQRLALTRMRSFEDVGLQARLAHPVAPAALHRAIIALTGLTGAFSGWVVYEGVVGVALQGRDFDWFLQRYLTSHLSCDLSLAFESPDTVLCVNDNEYDVTLHYLWR</sequence>
<dbReference type="RefSeq" id="WP_217839517.1">
    <property type="nucleotide sequence ID" value="NZ_CP077076.1"/>
</dbReference>
<reference evidence="1" key="1">
    <citation type="journal article" date="2021" name="Microorganisms">
        <title>The Ever-Expanding Pseudomonas Genus: Description of 43 New Species and Partition of the Pseudomonas putida Group.</title>
        <authorList>
            <person name="Girard L."/>
            <person name="Lood C."/>
            <person name="Hofte M."/>
            <person name="Vandamme P."/>
            <person name="Rokni-Zadeh H."/>
            <person name="van Noort V."/>
            <person name="Lavigne R."/>
            <person name="De Mot R."/>
        </authorList>
    </citation>
    <scope>NUCLEOTIDE SEQUENCE</scope>
    <source>
        <strain evidence="1">COW40</strain>
    </source>
</reference>
<evidence type="ECO:0000313" key="1">
    <source>
        <dbReference type="EMBL" id="QXH49916.1"/>
    </source>
</evidence>
<name>A0ABX8N2D1_9PSED</name>
<protein>
    <submittedName>
        <fullName evidence="1">Uncharacterized protein</fullName>
    </submittedName>
</protein>
<proteinExistence type="predicted"/>
<evidence type="ECO:0000313" key="2">
    <source>
        <dbReference type="Proteomes" id="UP001046350"/>
    </source>
</evidence>
<dbReference type="Proteomes" id="UP001046350">
    <property type="component" value="Chromosome"/>
</dbReference>
<accession>A0ABX8N2D1</accession>
<dbReference type="EMBL" id="CP077076">
    <property type="protein sequence ID" value="QXH49916.1"/>
    <property type="molecule type" value="Genomic_DNA"/>
</dbReference>
<gene>
    <name evidence="1" type="ORF">KSS94_18445</name>
</gene>
<keyword evidence="2" id="KW-1185">Reference proteome</keyword>